<protein>
    <recommendedName>
        <fullName evidence="5">Dual-specificity RNA pseudouridine synthase RluF</fullName>
        <ecNumber evidence="4">5.4.99.21</ecNumber>
    </recommendedName>
    <alternativeName>
        <fullName evidence="7">23S rRNA pseudouridine(2604) synthase</fullName>
    </alternativeName>
    <alternativeName>
        <fullName evidence="9">Ribosomal large subunit pseudouridine synthase F</fullName>
    </alternativeName>
    <alternativeName>
        <fullName evidence="8">rRNA pseudouridylate synthase F</fullName>
    </alternativeName>
    <alternativeName>
        <fullName evidence="10">rRNA-uridine isomerase F</fullName>
    </alternativeName>
    <alternativeName>
        <fullName evidence="6">tRNA(Tyr) pseudouridine(35) synthase</fullName>
    </alternativeName>
</protein>
<evidence type="ECO:0000256" key="8">
    <source>
        <dbReference type="ARBA" id="ARBA00042843"/>
    </source>
</evidence>
<proteinExistence type="predicted"/>
<evidence type="ECO:0000313" key="13">
    <source>
        <dbReference type="EMBL" id="KKW67169.1"/>
    </source>
</evidence>
<dbReference type="Gene3D" id="3.30.2350.10">
    <property type="entry name" value="Pseudouridine synthase"/>
    <property type="match status" value="1"/>
</dbReference>
<dbReference type="STRING" id="1610491.AAV94_12195"/>
<dbReference type="GO" id="GO:0003723">
    <property type="term" value="F:RNA binding"/>
    <property type="evidence" value="ECO:0007669"/>
    <property type="project" value="UniProtKB-KW"/>
</dbReference>
<dbReference type="InterPro" id="IPR020103">
    <property type="entry name" value="PsdUridine_synth_cat_dom_sf"/>
</dbReference>
<accession>A0A0U1PXC7</accession>
<dbReference type="Proteomes" id="UP000050580">
    <property type="component" value="Unassembled WGS sequence"/>
</dbReference>
<comment type="catalytic activity">
    <reaction evidence="2">
        <text>uridine(35) in tRNA(Tyr) = pseudouridine(35) in tRNA(Tyr)</text>
        <dbReference type="Rhea" id="RHEA:60556"/>
        <dbReference type="Rhea" id="RHEA-COMP:15607"/>
        <dbReference type="Rhea" id="RHEA-COMP:15608"/>
        <dbReference type="ChEBI" id="CHEBI:65314"/>
        <dbReference type="ChEBI" id="CHEBI:65315"/>
    </reaction>
</comment>
<gene>
    <name evidence="13" type="ORF">AAV94_12195</name>
</gene>
<dbReference type="GO" id="GO:0160138">
    <property type="term" value="F:23S rRNA pseudouridine(2604) synthase activity"/>
    <property type="evidence" value="ECO:0007669"/>
    <property type="project" value="UniProtKB-EC"/>
</dbReference>
<comment type="catalytic activity">
    <reaction evidence="3">
        <text>uridine(2604) in 23S rRNA = pseudouridine(2604) in 23S rRNA</text>
        <dbReference type="Rhea" id="RHEA:38875"/>
        <dbReference type="Rhea" id="RHEA-COMP:10093"/>
        <dbReference type="Rhea" id="RHEA-COMP:10094"/>
        <dbReference type="ChEBI" id="CHEBI:65314"/>
        <dbReference type="ChEBI" id="CHEBI:65315"/>
        <dbReference type="EC" id="5.4.99.21"/>
    </reaction>
</comment>
<dbReference type="InterPro" id="IPR050343">
    <property type="entry name" value="RsuA_PseudoU_synthase"/>
</dbReference>
<dbReference type="CDD" id="cd00165">
    <property type="entry name" value="S4"/>
    <property type="match status" value="1"/>
</dbReference>
<dbReference type="InterPro" id="IPR000748">
    <property type="entry name" value="PsdUridine_synth_RsuA/RluB/E/F"/>
</dbReference>
<name>A0A0U1PXC7_9BURK</name>
<dbReference type="Pfam" id="PF00849">
    <property type="entry name" value="PseudoU_synth_2"/>
    <property type="match status" value="1"/>
</dbReference>
<dbReference type="NCBIfam" id="TIGR00093">
    <property type="entry name" value="pseudouridine synthase"/>
    <property type="match status" value="1"/>
</dbReference>
<evidence type="ECO:0000256" key="4">
    <source>
        <dbReference type="ARBA" id="ARBA00038922"/>
    </source>
</evidence>
<evidence type="ECO:0000259" key="12">
    <source>
        <dbReference type="SMART" id="SM00363"/>
    </source>
</evidence>
<evidence type="ECO:0000313" key="14">
    <source>
        <dbReference type="Proteomes" id="UP000050580"/>
    </source>
</evidence>
<dbReference type="InterPro" id="IPR036986">
    <property type="entry name" value="S4_RNA-bd_sf"/>
</dbReference>
<evidence type="ECO:0000256" key="6">
    <source>
        <dbReference type="ARBA" id="ARBA00041420"/>
    </source>
</evidence>
<dbReference type="EMBL" id="LBNQ01000037">
    <property type="protein sequence ID" value="KKW67169.1"/>
    <property type="molecule type" value="Genomic_DNA"/>
</dbReference>
<sequence length="253" mass="28613">MRLNKHLADAQYCSRREADVWIERGWVLVNGRPARMGQRIQTEDRITILPAAHAQQSTQRTILLHKPVGYVSGQPEDGHEPALVLLTDANHWRHDPLANQPAPHSLKGFAPAGRLDIDSTGLLILTQDGRIAREIIGADSQIDKEYLVRVRYHAPDGAVIDSAVDQAFPAEQLARLRHGLELDGVPLKPAQVDWQNPEQLRFVLREGRKRQIRRMCEQVGLHVTALKRVRIGSLTLGQLPLGQWRYLDVHERP</sequence>
<dbReference type="PATRIC" id="fig|1610491.3.peg.2592"/>
<evidence type="ECO:0000256" key="9">
    <source>
        <dbReference type="ARBA" id="ARBA00042890"/>
    </source>
</evidence>
<evidence type="ECO:0000256" key="5">
    <source>
        <dbReference type="ARBA" id="ARBA00039989"/>
    </source>
</evidence>
<evidence type="ECO:0000256" key="1">
    <source>
        <dbReference type="ARBA" id="ARBA00023235"/>
    </source>
</evidence>
<dbReference type="PANTHER" id="PTHR47683:SF2">
    <property type="entry name" value="RNA-BINDING S4 DOMAIN-CONTAINING PROTEIN"/>
    <property type="match status" value="1"/>
</dbReference>
<reference evidence="13 14" key="1">
    <citation type="submission" date="2015-05" db="EMBL/GenBank/DDBJ databases">
        <title>Draft genome sequence of Lampropedia sp. CT6, isolated from the microbial mat of a hot water spring, located at Manikaran, India.</title>
        <authorList>
            <person name="Tripathi C."/>
            <person name="Rani P."/>
            <person name="Mahato N.K."/>
            <person name="Lal R."/>
        </authorList>
    </citation>
    <scope>NUCLEOTIDE SEQUENCE [LARGE SCALE GENOMIC DNA]</scope>
    <source>
        <strain evidence="13 14">CT6</strain>
    </source>
</reference>
<feature type="domain" description="RNA-binding S4" evidence="12">
    <location>
        <begin position="1"/>
        <end position="55"/>
    </location>
</feature>
<dbReference type="GO" id="GO:0000455">
    <property type="term" value="P:enzyme-directed rRNA pseudouridine synthesis"/>
    <property type="evidence" value="ECO:0007669"/>
    <property type="project" value="UniProtKB-ARBA"/>
</dbReference>
<dbReference type="SUPFAM" id="SSF55120">
    <property type="entry name" value="Pseudouridine synthase"/>
    <property type="match status" value="1"/>
</dbReference>
<evidence type="ECO:0000256" key="7">
    <source>
        <dbReference type="ARBA" id="ARBA00041697"/>
    </source>
</evidence>
<dbReference type="PANTHER" id="PTHR47683">
    <property type="entry name" value="PSEUDOURIDINE SYNTHASE FAMILY PROTEIN-RELATED"/>
    <property type="match status" value="1"/>
</dbReference>
<dbReference type="SUPFAM" id="SSF55174">
    <property type="entry name" value="Alpha-L RNA-binding motif"/>
    <property type="match status" value="1"/>
</dbReference>
<dbReference type="InterPro" id="IPR006145">
    <property type="entry name" value="PsdUridine_synth_RsuA/RluA"/>
</dbReference>
<dbReference type="SMART" id="SM00363">
    <property type="entry name" value="S4"/>
    <property type="match status" value="1"/>
</dbReference>
<keyword evidence="14" id="KW-1185">Reference proteome</keyword>
<keyword evidence="11" id="KW-0694">RNA-binding</keyword>
<dbReference type="InterPro" id="IPR002942">
    <property type="entry name" value="S4_RNA-bd"/>
</dbReference>
<dbReference type="PROSITE" id="PS50889">
    <property type="entry name" value="S4"/>
    <property type="match status" value="1"/>
</dbReference>
<evidence type="ECO:0000256" key="2">
    <source>
        <dbReference type="ARBA" id="ARBA00036390"/>
    </source>
</evidence>
<comment type="caution">
    <text evidence="13">The sequence shown here is derived from an EMBL/GenBank/DDBJ whole genome shotgun (WGS) entry which is preliminary data.</text>
</comment>
<dbReference type="Pfam" id="PF01479">
    <property type="entry name" value="S4"/>
    <property type="match status" value="1"/>
</dbReference>
<evidence type="ECO:0000256" key="11">
    <source>
        <dbReference type="PROSITE-ProRule" id="PRU00182"/>
    </source>
</evidence>
<evidence type="ECO:0000256" key="3">
    <source>
        <dbReference type="ARBA" id="ARBA00036535"/>
    </source>
</evidence>
<dbReference type="AlphaFoldDB" id="A0A0U1PXC7"/>
<organism evidence="13 14">
    <name type="scientific">Lampropedia cohaerens</name>
    <dbReference type="NCBI Taxonomy" id="1610491"/>
    <lineage>
        <taxon>Bacteria</taxon>
        <taxon>Pseudomonadati</taxon>
        <taxon>Pseudomonadota</taxon>
        <taxon>Betaproteobacteria</taxon>
        <taxon>Burkholderiales</taxon>
        <taxon>Comamonadaceae</taxon>
        <taxon>Lampropedia</taxon>
    </lineage>
</organism>
<keyword evidence="1" id="KW-0413">Isomerase</keyword>
<dbReference type="EC" id="5.4.99.21" evidence="4"/>
<dbReference type="Gene3D" id="3.10.290.10">
    <property type="entry name" value="RNA-binding S4 domain"/>
    <property type="match status" value="1"/>
</dbReference>
<evidence type="ECO:0000256" key="10">
    <source>
        <dbReference type="ARBA" id="ARBA00043147"/>
    </source>
</evidence>